<proteinExistence type="inferred from homology"/>
<dbReference type="InterPro" id="IPR029463">
    <property type="entry name" value="Lys_MEP"/>
</dbReference>
<dbReference type="CDD" id="cd11306">
    <property type="entry name" value="M35_peptidyl-Lys"/>
    <property type="match status" value="1"/>
</dbReference>
<organism evidence="10 11">
    <name type="scientific">Pterulicium gracile</name>
    <dbReference type="NCBI Taxonomy" id="1884261"/>
    <lineage>
        <taxon>Eukaryota</taxon>
        <taxon>Fungi</taxon>
        <taxon>Dikarya</taxon>
        <taxon>Basidiomycota</taxon>
        <taxon>Agaricomycotina</taxon>
        <taxon>Agaricomycetes</taxon>
        <taxon>Agaricomycetidae</taxon>
        <taxon>Agaricales</taxon>
        <taxon>Pleurotineae</taxon>
        <taxon>Pterulaceae</taxon>
        <taxon>Pterulicium</taxon>
    </lineage>
</organism>
<evidence type="ECO:0000256" key="8">
    <source>
        <dbReference type="SAM" id="SignalP"/>
    </source>
</evidence>
<keyword evidence="8" id="KW-0732">Signal</keyword>
<dbReference type="AlphaFoldDB" id="A0A5C3Q9Q9"/>
<evidence type="ECO:0000313" key="11">
    <source>
        <dbReference type="Proteomes" id="UP000305067"/>
    </source>
</evidence>
<dbReference type="SUPFAM" id="SSF55486">
    <property type="entry name" value="Metalloproteases ('zincins'), catalytic domain"/>
    <property type="match status" value="1"/>
</dbReference>
<sequence length="344" mass="36473">MFPKATLVAAALAFASTVAAAPGLRISVSAPASVNGVQDLKLSTTLTNTGDEILRVLNDPESILDDLDTDTFSITSSSGSHPSFTGAVTKYSPEAAAADGGFTILNVGESITVEHDLASTYDFTDAGADDYTFVPHNRFQIVKDDGSIEDLVADFEETTAKVEGVLAVERRAIEKRAEFPGCTAARSSLITTAYGVAATYATNAKDYLAANTGATQRYTTWFGAANASRRSTVVSHFQKISAGNFASYTYDCSCTRSGVYAYVYSNQPGKMWLCPVFWQIANSGTDSKAGTIVHEASHWSVNGGTSDYVYGQSGAKSLATSNPGQAVMNADNHEYFVENTPNLP</sequence>
<dbReference type="InterPro" id="IPR024079">
    <property type="entry name" value="MetalloPept_cat_dom_sf"/>
</dbReference>
<dbReference type="OrthoDB" id="412874at2759"/>
<feature type="domain" description="Lysine-specific metallo-endopeptidase" evidence="9">
    <location>
        <begin position="206"/>
        <end position="338"/>
    </location>
</feature>
<dbReference type="EMBL" id="ML178837">
    <property type="protein sequence ID" value="TFK98814.1"/>
    <property type="molecule type" value="Genomic_DNA"/>
</dbReference>
<reference evidence="10 11" key="1">
    <citation type="journal article" date="2019" name="Nat. Ecol. Evol.">
        <title>Megaphylogeny resolves global patterns of mushroom evolution.</title>
        <authorList>
            <person name="Varga T."/>
            <person name="Krizsan K."/>
            <person name="Foldi C."/>
            <person name="Dima B."/>
            <person name="Sanchez-Garcia M."/>
            <person name="Sanchez-Ramirez S."/>
            <person name="Szollosi G.J."/>
            <person name="Szarkandi J.G."/>
            <person name="Papp V."/>
            <person name="Albert L."/>
            <person name="Andreopoulos W."/>
            <person name="Angelini C."/>
            <person name="Antonin V."/>
            <person name="Barry K.W."/>
            <person name="Bougher N.L."/>
            <person name="Buchanan P."/>
            <person name="Buyck B."/>
            <person name="Bense V."/>
            <person name="Catcheside P."/>
            <person name="Chovatia M."/>
            <person name="Cooper J."/>
            <person name="Damon W."/>
            <person name="Desjardin D."/>
            <person name="Finy P."/>
            <person name="Geml J."/>
            <person name="Haridas S."/>
            <person name="Hughes K."/>
            <person name="Justo A."/>
            <person name="Karasinski D."/>
            <person name="Kautmanova I."/>
            <person name="Kiss B."/>
            <person name="Kocsube S."/>
            <person name="Kotiranta H."/>
            <person name="LaButti K.M."/>
            <person name="Lechner B.E."/>
            <person name="Liimatainen K."/>
            <person name="Lipzen A."/>
            <person name="Lukacs Z."/>
            <person name="Mihaltcheva S."/>
            <person name="Morgado L.N."/>
            <person name="Niskanen T."/>
            <person name="Noordeloos M.E."/>
            <person name="Ohm R.A."/>
            <person name="Ortiz-Santana B."/>
            <person name="Ovrebo C."/>
            <person name="Racz N."/>
            <person name="Riley R."/>
            <person name="Savchenko A."/>
            <person name="Shiryaev A."/>
            <person name="Soop K."/>
            <person name="Spirin V."/>
            <person name="Szebenyi C."/>
            <person name="Tomsovsky M."/>
            <person name="Tulloss R.E."/>
            <person name="Uehling J."/>
            <person name="Grigoriev I.V."/>
            <person name="Vagvolgyi C."/>
            <person name="Papp T."/>
            <person name="Martin F.M."/>
            <person name="Miettinen O."/>
            <person name="Hibbett D.S."/>
            <person name="Nagy L.G."/>
        </authorList>
    </citation>
    <scope>NUCLEOTIDE SEQUENCE [LARGE SCALE GENOMIC DNA]</scope>
    <source>
        <strain evidence="10 11">CBS 309.79</strain>
    </source>
</reference>
<keyword evidence="6" id="KW-0862">Zinc</keyword>
<dbReference type="InterPro" id="IPR050414">
    <property type="entry name" value="Fungal_M35_metalloproteases"/>
</dbReference>
<evidence type="ECO:0000256" key="5">
    <source>
        <dbReference type="ARBA" id="ARBA00022801"/>
    </source>
</evidence>
<dbReference type="STRING" id="1884261.A0A5C3Q9Q9"/>
<dbReference type="Gene3D" id="3.40.390.10">
    <property type="entry name" value="Collagenase (Catalytic Domain)"/>
    <property type="match status" value="1"/>
</dbReference>
<feature type="chain" id="PRO_5022701792" description="Lysine-specific metallo-endopeptidase domain-containing protein" evidence="8">
    <location>
        <begin position="21"/>
        <end position="344"/>
    </location>
</feature>
<dbReference type="Pfam" id="PF14521">
    <property type="entry name" value="Aspzincin_M35"/>
    <property type="match status" value="1"/>
</dbReference>
<protein>
    <recommendedName>
        <fullName evidence="9">Lysine-specific metallo-endopeptidase domain-containing protein</fullName>
    </recommendedName>
</protein>
<dbReference type="SMART" id="SM01351">
    <property type="entry name" value="Aspzincin_M35"/>
    <property type="match status" value="1"/>
</dbReference>
<dbReference type="Gene3D" id="2.60.40.2970">
    <property type="match status" value="1"/>
</dbReference>
<evidence type="ECO:0000259" key="9">
    <source>
        <dbReference type="SMART" id="SM01351"/>
    </source>
</evidence>
<keyword evidence="4" id="KW-0479">Metal-binding</keyword>
<feature type="signal peptide" evidence="8">
    <location>
        <begin position="1"/>
        <end position="20"/>
    </location>
</feature>
<evidence type="ECO:0000256" key="1">
    <source>
        <dbReference type="ARBA" id="ARBA00001947"/>
    </source>
</evidence>
<dbReference type="GO" id="GO:0006508">
    <property type="term" value="P:proteolysis"/>
    <property type="evidence" value="ECO:0007669"/>
    <property type="project" value="UniProtKB-KW"/>
</dbReference>
<name>A0A5C3Q9Q9_9AGAR</name>
<keyword evidence="7" id="KW-0482">Metalloprotease</keyword>
<dbReference type="GO" id="GO:0004222">
    <property type="term" value="F:metalloendopeptidase activity"/>
    <property type="evidence" value="ECO:0007669"/>
    <property type="project" value="InterPro"/>
</dbReference>
<dbReference type="GO" id="GO:0046872">
    <property type="term" value="F:metal ion binding"/>
    <property type="evidence" value="ECO:0007669"/>
    <property type="project" value="UniProtKB-KW"/>
</dbReference>
<evidence type="ECO:0000256" key="4">
    <source>
        <dbReference type="ARBA" id="ARBA00022723"/>
    </source>
</evidence>
<evidence type="ECO:0000256" key="2">
    <source>
        <dbReference type="ARBA" id="ARBA00010279"/>
    </source>
</evidence>
<evidence type="ECO:0000256" key="3">
    <source>
        <dbReference type="ARBA" id="ARBA00022670"/>
    </source>
</evidence>
<comment type="cofactor">
    <cofactor evidence="1">
        <name>Zn(2+)</name>
        <dbReference type="ChEBI" id="CHEBI:29105"/>
    </cofactor>
</comment>
<evidence type="ECO:0000313" key="10">
    <source>
        <dbReference type="EMBL" id="TFK98814.1"/>
    </source>
</evidence>
<dbReference type="PANTHER" id="PTHR37016">
    <property type="match status" value="1"/>
</dbReference>
<evidence type="ECO:0000256" key="7">
    <source>
        <dbReference type="ARBA" id="ARBA00023049"/>
    </source>
</evidence>
<dbReference type="InterPro" id="IPR034115">
    <property type="entry name" value="M35_peptidyl-Lys"/>
</dbReference>
<dbReference type="PANTHER" id="PTHR37016:SF3">
    <property type="entry name" value="NEUTRAL PROTEASE 2-RELATED"/>
    <property type="match status" value="1"/>
</dbReference>
<comment type="similarity">
    <text evidence="2">Belongs to the peptidase M35 family.</text>
</comment>
<keyword evidence="3" id="KW-0645">Protease</keyword>
<keyword evidence="5" id="KW-0378">Hydrolase</keyword>
<dbReference type="Proteomes" id="UP000305067">
    <property type="component" value="Unassembled WGS sequence"/>
</dbReference>
<gene>
    <name evidence="10" type="ORF">BDV98DRAFT_657759</name>
</gene>
<accession>A0A5C3Q9Q9</accession>
<keyword evidence="11" id="KW-1185">Reference proteome</keyword>
<evidence type="ECO:0000256" key="6">
    <source>
        <dbReference type="ARBA" id="ARBA00022833"/>
    </source>
</evidence>